<keyword evidence="2" id="KW-1185">Reference proteome</keyword>
<name>A0A151ARR7_9CLOT</name>
<evidence type="ECO:0000313" key="1">
    <source>
        <dbReference type="EMBL" id="KYH30282.1"/>
    </source>
</evidence>
<protein>
    <submittedName>
        <fullName evidence="1">Uncharacterized protein</fullName>
    </submittedName>
</protein>
<accession>A0A151ARR7</accession>
<proteinExistence type="predicted"/>
<evidence type="ECO:0000313" key="2">
    <source>
        <dbReference type="Proteomes" id="UP000075374"/>
    </source>
</evidence>
<gene>
    <name evidence="1" type="ORF">CLCOL_02280</name>
</gene>
<dbReference type="Proteomes" id="UP000075374">
    <property type="component" value="Unassembled WGS sequence"/>
</dbReference>
<reference evidence="1 2" key="1">
    <citation type="submission" date="2016-02" db="EMBL/GenBank/DDBJ databases">
        <title>Genome sequence of Clostridium colicanis DSM 13634.</title>
        <authorList>
            <person name="Poehlein A."/>
            <person name="Daniel R."/>
        </authorList>
    </citation>
    <scope>NUCLEOTIDE SEQUENCE [LARGE SCALE GENOMIC DNA]</scope>
    <source>
        <strain evidence="1 2">DSM 13634</strain>
    </source>
</reference>
<dbReference type="AlphaFoldDB" id="A0A151ARR7"/>
<dbReference type="EMBL" id="LTBB01000001">
    <property type="protein sequence ID" value="KYH30282.1"/>
    <property type="molecule type" value="Genomic_DNA"/>
</dbReference>
<dbReference type="PATRIC" id="fig|1121305.3.peg.225"/>
<comment type="caution">
    <text evidence="1">The sequence shown here is derived from an EMBL/GenBank/DDBJ whole genome shotgun (WGS) entry which is preliminary data.</text>
</comment>
<dbReference type="RefSeq" id="WP_156473355.1">
    <property type="nucleotide sequence ID" value="NZ_LTBB01000001.1"/>
</dbReference>
<sequence length="54" mass="5977">MNTDKDIKQISVSTVIVATELNKGRVKELIQELQDLDAIDNSDAEVIKAATDYL</sequence>
<organism evidence="1 2">
    <name type="scientific">Clostridium colicanis DSM 13634</name>
    <dbReference type="NCBI Taxonomy" id="1121305"/>
    <lineage>
        <taxon>Bacteria</taxon>
        <taxon>Bacillati</taxon>
        <taxon>Bacillota</taxon>
        <taxon>Clostridia</taxon>
        <taxon>Eubacteriales</taxon>
        <taxon>Clostridiaceae</taxon>
        <taxon>Clostridium</taxon>
    </lineage>
</organism>